<feature type="chain" id="PRO_5040441032" evidence="1">
    <location>
        <begin position="20"/>
        <end position="80"/>
    </location>
</feature>
<name>A0A9P3G0D4_9APHY</name>
<organism evidence="2 3">
    <name type="scientific">Phanerochaete sordida</name>
    <dbReference type="NCBI Taxonomy" id="48140"/>
    <lineage>
        <taxon>Eukaryota</taxon>
        <taxon>Fungi</taxon>
        <taxon>Dikarya</taxon>
        <taxon>Basidiomycota</taxon>
        <taxon>Agaricomycotina</taxon>
        <taxon>Agaricomycetes</taxon>
        <taxon>Polyporales</taxon>
        <taxon>Phanerochaetaceae</taxon>
        <taxon>Phanerochaete</taxon>
    </lineage>
</organism>
<comment type="caution">
    <text evidence="2">The sequence shown here is derived from an EMBL/GenBank/DDBJ whole genome shotgun (WGS) entry which is preliminary data.</text>
</comment>
<evidence type="ECO:0000313" key="2">
    <source>
        <dbReference type="EMBL" id="GJE85913.1"/>
    </source>
</evidence>
<evidence type="ECO:0000313" key="3">
    <source>
        <dbReference type="Proteomes" id="UP000703269"/>
    </source>
</evidence>
<dbReference type="AlphaFoldDB" id="A0A9P3G0D4"/>
<protein>
    <submittedName>
        <fullName evidence="2">Uncharacterized protein</fullName>
    </submittedName>
</protein>
<sequence>MKLSLTALTVVALATFAAANPVPNAAAEAAPEPTYPNGYFKRTNFETSGWKREPDYGKASWRRFFQLISRYPYSLWYFAP</sequence>
<dbReference type="EMBL" id="BPQB01000003">
    <property type="protein sequence ID" value="GJE85913.1"/>
    <property type="molecule type" value="Genomic_DNA"/>
</dbReference>
<reference evidence="2 3" key="1">
    <citation type="submission" date="2021-08" db="EMBL/GenBank/DDBJ databases">
        <title>Draft Genome Sequence of Phanerochaete sordida strain YK-624.</title>
        <authorList>
            <person name="Mori T."/>
            <person name="Dohra H."/>
            <person name="Suzuki T."/>
            <person name="Kawagishi H."/>
            <person name="Hirai H."/>
        </authorList>
    </citation>
    <scope>NUCLEOTIDE SEQUENCE [LARGE SCALE GENOMIC DNA]</scope>
    <source>
        <strain evidence="2 3">YK-624</strain>
    </source>
</reference>
<accession>A0A9P3G0D4</accession>
<evidence type="ECO:0000256" key="1">
    <source>
        <dbReference type="SAM" id="SignalP"/>
    </source>
</evidence>
<proteinExistence type="predicted"/>
<keyword evidence="1" id="KW-0732">Signal</keyword>
<gene>
    <name evidence="2" type="ORF">PsYK624_019930</name>
</gene>
<dbReference type="Proteomes" id="UP000703269">
    <property type="component" value="Unassembled WGS sequence"/>
</dbReference>
<feature type="signal peptide" evidence="1">
    <location>
        <begin position="1"/>
        <end position="19"/>
    </location>
</feature>
<keyword evidence="3" id="KW-1185">Reference proteome</keyword>